<organism evidence="3 4">
    <name type="scientific">[Ruminococcus] torques</name>
    <dbReference type="NCBI Taxonomy" id="33039"/>
    <lineage>
        <taxon>Bacteria</taxon>
        <taxon>Bacillati</taxon>
        <taxon>Bacillota</taxon>
        <taxon>Clostridia</taxon>
        <taxon>Lachnospirales</taxon>
        <taxon>Lachnospiraceae</taxon>
        <taxon>Mediterraneibacter</taxon>
    </lineage>
</organism>
<dbReference type="GO" id="GO:0003677">
    <property type="term" value="F:DNA binding"/>
    <property type="evidence" value="ECO:0007669"/>
    <property type="project" value="InterPro"/>
</dbReference>
<evidence type="ECO:0000313" key="3">
    <source>
        <dbReference type="EMBL" id="CUO03120.1"/>
    </source>
</evidence>
<evidence type="ECO:0000256" key="1">
    <source>
        <dbReference type="SAM" id="Phobius"/>
    </source>
</evidence>
<evidence type="ECO:0000313" key="4">
    <source>
        <dbReference type="Proteomes" id="UP000095787"/>
    </source>
</evidence>
<keyword evidence="1" id="KW-1133">Transmembrane helix</keyword>
<dbReference type="InterPro" id="IPR050742">
    <property type="entry name" value="Helicase_Restrict-Modif_Enz"/>
</dbReference>
<accession>A0A174BTV6</accession>
<name>A0A174BTV6_9FIRM</name>
<dbReference type="GO" id="GO:0005829">
    <property type="term" value="C:cytosol"/>
    <property type="evidence" value="ECO:0007669"/>
    <property type="project" value="TreeGrafter"/>
</dbReference>
<dbReference type="InterPro" id="IPR006935">
    <property type="entry name" value="Helicase/UvrB_N"/>
</dbReference>
<dbReference type="PANTHER" id="PTHR47396:SF1">
    <property type="entry name" value="ATP-DEPENDENT HELICASE IRC3-RELATED"/>
    <property type="match status" value="1"/>
</dbReference>
<dbReference type="SUPFAM" id="SSF52540">
    <property type="entry name" value="P-loop containing nucleoside triphosphate hydrolases"/>
    <property type="match status" value="2"/>
</dbReference>
<dbReference type="Proteomes" id="UP000095787">
    <property type="component" value="Unassembled WGS sequence"/>
</dbReference>
<reference evidence="3 4" key="1">
    <citation type="submission" date="2015-09" db="EMBL/GenBank/DDBJ databases">
        <authorList>
            <consortium name="Pathogen Informatics"/>
        </authorList>
    </citation>
    <scope>NUCLEOTIDE SEQUENCE [LARGE SCALE GENOMIC DNA]</scope>
    <source>
        <strain evidence="3 4">2789STDY5834841</strain>
    </source>
</reference>
<keyword evidence="1" id="KW-0472">Membrane</keyword>
<dbReference type="EMBL" id="CYZO01000016">
    <property type="protein sequence ID" value="CUO03120.1"/>
    <property type="molecule type" value="Genomic_DNA"/>
</dbReference>
<gene>
    <name evidence="3" type="ORF">ERS852456_01426</name>
</gene>
<evidence type="ECO:0000259" key="2">
    <source>
        <dbReference type="SMART" id="SM00487"/>
    </source>
</evidence>
<sequence>MAFLYEKIDALREYGSSAVLPSYIPENLNPNFELRPYQKQAFENFITHFESGNRPRPTQVLFHMATGSGKTLIMAGLMLYLYKQGYRNFLFFVNLSNIVEKTRENFCNPVSSKYLFADEIVLDGERIRINQVNNFQYSDQDAINICFATTQGLHMDMWMAKENGMSFDDFDEQKVVLISDEAHHLNVDTKKKMSADEESSYHSWEQTVKNIFNRNAENILLEFTATCDLANPAIRAAYENKIIFDYALAKFYGDRYSKDIITLRSDLTVMERALQALVLSQYRLKVFQDHRLGIKPVVLFKAAKIADSKDFMAEFIETVKKLTGAQLRSLSTAVNNEVMHKAFAYFANNGISFDTLAAELRDDFSEEHCVSVNDDKDATQKQILLNSLEDADNPYRAIFEVKKLDEGWDVLNLFDIVRLYETRQSSGKKIAPATIAEAQLIGRGARYCPFQLDDEQPKFQRKYDEDVTCELRVCETLYYHCQNDHRYVTELRNALREIGLDTDKIVQREYVLKDDFKGTDLYQQGLIFLNDREVKDRKDVRGLTPTVRDDIYRFQAATGASGFDSVMVETSQGVDLVIDLKTAHMTIKEIAAINYAIVNKALMKYPIFKFNTLRSYFPNVSSTRQFITDDEYLGAVRIDIQSKDEHPTMETLYAAVFYVLGKIAGSISGIEETYRGTKTFRARNIRDVFRNKTVNYTDPHDGGIGISQNDPSVKSDWKIDLSTEDWFVYTDNYGTSEEKAFVAYFRGYVAQLRKMYNRIYLIRNEREFHIYSFEDGERFEPDYVLFLQRDKTDGFEQLQIFIEPKGTQLLEKDAWKEKFLLQLRTEAVPATIFVDDNDYKIWGLHFFNQDNRMKEFDSEFAALIGK</sequence>
<dbReference type="CDD" id="cd18785">
    <property type="entry name" value="SF2_C"/>
    <property type="match status" value="1"/>
</dbReference>
<feature type="transmembrane region" description="Helical" evidence="1">
    <location>
        <begin position="60"/>
        <end position="82"/>
    </location>
</feature>
<dbReference type="InterPro" id="IPR014001">
    <property type="entry name" value="Helicase_ATP-bd"/>
</dbReference>
<dbReference type="PANTHER" id="PTHR47396">
    <property type="entry name" value="TYPE I RESTRICTION ENZYME ECOKI R PROTEIN"/>
    <property type="match status" value="1"/>
</dbReference>
<dbReference type="Gene3D" id="3.40.50.300">
    <property type="entry name" value="P-loop containing nucleotide triphosphate hydrolases"/>
    <property type="match status" value="2"/>
</dbReference>
<dbReference type="SMART" id="SM00487">
    <property type="entry name" value="DEXDc"/>
    <property type="match status" value="1"/>
</dbReference>
<feature type="domain" description="Helicase ATP-binding" evidence="2">
    <location>
        <begin position="30"/>
        <end position="261"/>
    </location>
</feature>
<keyword evidence="1" id="KW-0812">Transmembrane</keyword>
<protein>
    <submittedName>
        <fullName evidence="3">Uncharacterized protein conserved in bacteria</fullName>
    </submittedName>
</protein>
<dbReference type="GO" id="GO:0016787">
    <property type="term" value="F:hydrolase activity"/>
    <property type="evidence" value="ECO:0007669"/>
    <property type="project" value="InterPro"/>
</dbReference>
<proteinExistence type="predicted"/>
<dbReference type="GO" id="GO:0005524">
    <property type="term" value="F:ATP binding"/>
    <property type="evidence" value="ECO:0007669"/>
    <property type="project" value="InterPro"/>
</dbReference>
<dbReference type="InterPro" id="IPR027417">
    <property type="entry name" value="P-loop_NTPase"/>
</dbReference>
<dbReference type="Pfam" id="PF04851">
    <property type="entry name" value="ResIII"/>
    <property type="match status" value="1"/>
</dbReference>
<dbReference type="RefSeq" id="WP_055158940.1">
    <property type="nucleotide sequence ID" value="NZ_CYZO01000016.1"/>
</dbReference>
<dbReference type="AlphaFoldDB" id="A0A174BTV6"/>